<protein>
    <submittedName>
        <fullName evidence="1">Putative addiction module component (TIGR02574 family)</fullName>
    </submittedName>
</protein>
<accession>A0A4R1HBQ9</accession>
<dbReference type="AlphaFoldDB" id="A0A4R1HBQ9"/>
<evidence type="ECO:0000313" key="1">
    <source>
        <dbReference type="EMBL" id="TCK17655.1"/>
    </source>
</evidence>
<evidence type="ECO:0000313" key="2">
    <source>
        <dbReference type="Proteomes" id="UP000295707"/>
    </source>
</evidence>
<dbReference type="EMBL" id="SMFX01000001">
    <property type="protein sequence ID" value="TCK17655.1"/>
    <property type="molecule type" value="Genomic_DNA"/>
</dbReference>
<comment type="caution">
    <text evidence="1">The sequence shown here is derived from an EMBL/GenBank/DDBJ whole genome shotgun (WGS) entry which is preliminary data.</text>
</comment>
<keyword evidence="2" id="KW-1185">Reference proteome</keyword>
<organism evidence="1 2">
    <name type="scientific">Thiogranum longum</name>
    <dbReference type="NCBI Taxonomy" id="1537524"/>
    <lineage>
        <taxon>Bacteria</taxon>
        <taxon>Pseudomonadati</taxon>
        <taxon>Pseudomonadota</taxon>
        <taxon>Gammaproteobacteria</taxon>
        <taxon>Chromatiales</taxon>
        <taxon>Ectothiorhodospiraceae</taxon>
        <taxon>Thiogranum</taxon>
    </lineage>
</organism>
<dbReference type="NCBIfam" id="TIGR02574">
    <property type="entry name" value="stabl_TIGR02574"/>
    <property type="match status" value="1"/>
</dbReference>
<dbReference type="Proteomes" id="UP000295707">
    <property type="component" value="Unassembled WGS sequence"/>
</dbReference>
<name>A0A4R1HBQ9_9GAMM</name>
<reference evidence="1 2" key="1">
    <citation type="submission" date="2019-03" db="EMBL/GenBank/DDBJ databases">
        <title>Genomic Encyclopedia of Type Strains, Phase IV (KMG-IV): sequencing the most valuable type-strain genomes for metagenomic binning, comparative biology and taxonomic classification.</title>
        <authorList>
            <person name="Goeker M."/>
        </authorList>
    </citation>
    <scope>NUCLEOTIDE SEQUENCE [LARGE SCALE GENOMIC DNA]</scope>
    <source>
        <strain evidence="1 2">DSM 19610</strain>
    </source>
</reference>
<sequence length="93" mass="10771">MHMPFMVCYYYRMATSARELYQQAMELEDEERASLAGLLLESLDTEVEEGVEAAWLEEIERRMAALDSGDAKLVPWEDVRNRLLKRLDAAENS</sequence>
<dbReference type="Pfam" id="PF09720">
    <property type="entry name" value="Unstab_antitox"/>
    <property type="match status" value="1"/>
</dbReference>
<dbReference type="InterPro" id="IPR013406">
    <property type="entry name" value="CHP02574_addiction_mod"/>
</dbReference>
<dbReference type="RefSeq" id="WP_207891804.1">
    <property type="nucleotide sequence ID" value="NZ_SMFX01000001.1"/>
</dbReference>
<proteinExistence type="predicted"/>
<gene>
    <name evidence="1" type="ORF">DFR30_0891</name>
</gene>